<evidence type="ECO:0000256" key="1">
    <source>
        <dbReference type="SAM" id="Phobius"/>
    </source>
</evidence>
<protein>
    <submittedName>
        <fullName evidence="4">Uncharacterized protein</fullName>
    </submittedName>
</protein>
<gene>
    <name evidence="3" type="ORF">MM415A00575_0008</name>
    <name evidence="2" type="ORF">MM415B00170_0042</name>
    <name evidence="4" type="ORF">TM448B00791_0018</name>
</gene>
<keyword evidence="1" id="KW-0472">Membrane</keyword>
<dbReference type="EMBL" id="MT142450">
    <property type="protein sequence ID" value="QJA81172.1"/>
    <property type="molecule type" value="Genomic_DNA"/>
</dbReference>
<accession>A0A6M3XFN4</accession>
<evidence type="ECO:0000313" key="2">
    <source>
        <dbReference type="EMBL" id="QJA67733.1"/>
    </source>
</evidence>
<dbReference type="AlphaFoldDB" id="A0A6M3XFN4"/>
<organism evidence="4">
    <name type="scientific">viral metagenome</name>
    <dbReference type="NCBI Taxonomy" id="1070528"/>
    <lineage>
        <taxon>unclassified sequences</taxon>
        <taxon>metagenomes</taxon>
        <taxon>organismal metagenomes</taxon>
    </lineage>
</organism>
<name>A0A6M3XFN4_9ZZZZ</name>
<dbReference type="EMBL" id="MT144658">
    <property type="protein sequence ID" value="QJH96680.1"/>
    <property type="molecule type" value="Genomic_DNA"/>
</dbReference>
<sequence>MGDVTKADVHDLHKRIDLVIQGQNENRVIIARIETKLESTHLYPCNTLKEHLTNHRETKALWETPIVSAIISMVKMGIVAGVTWLIVKQ</sequence>
<feature type="transmembrane region" description="Helical" evidence="1">
    <location>
        <begin position="66"/>
        <end position="87"/>
    </location>
</feature>
<dbReference type="EMBL" id="MT141575">
    <property type="protein sequence ID" value="QJA67733.1"/>
    <property type="molecule type" value="Genomic_DNA"/>
</dbReference>
<keyword evidence="1" id="KW-0812">Transmembrane</keyword>
<reference evidence="4" key="1">
    <citation type="submission" date="2020-03" db="EMBL/GenBank/DDBJ databases">
        <title>The deep terrestrial virosphere.</title>
        <authorList>
            <person name="Holmfeldt K."/>
            <person name="Nilsson E."/>
            <person name="Simone D."/>
            <person name="Lopez-Fernandez M."/>
            <person name="Wu X."/>
            <person name="de Brujin I."/>
            <person name="Lundin D."/>
            <person name="Andersson A."/>
            <person name="Bertilsson S."/>
            <person name="Dopson M."/>
        </authorList>
    </citation>
    <scope>NUCLEOTIDE SEQUENCE</scope>
    <source>
        <strain evidence="3">MM415A00575</strain>
        <strain evidence="2">MM415B00170</strain>
        <strain evidence="4">TM448B00791</strain>
    </source>
</reference>
<proteinExistence type="predicted"/>
<keyword evidence="1" id="KW-1133">Transmembrane helix</keyword>
<evidence type="ECO:0000313" key="4">
    <source>
        <dbReference type="EMBL" id="QJH96680.1"/>
    </source>
</evidence>
<evidence type="ECO:0000313" key="3">
    <source>
        <dbReference type="EMBL" id="QJA81172.1"/>
    </source>
</evidence>